<dbReference type="EMBL" id="LCBL01000001">
    <property type="protein sequence ID" value="KKS09794.1"/>
    <property type="molecule type" value="Genomic_DNA"/>
</dbReference>
<gene>
    <name evidence="2" type="ORF">UU65_C0001G0199</name>
</gene>
<keyword evidence="1" id="KW-0812">Transmembrane</keyword>
<keyword evidence="1" id="KW-1133">Transmembrane helix</keyword>
<reference evidence="2 3" key="1">
    <citation type="journal article" date="2015" name="Nature">
        <title>rRNA introns, odd ribosomes, and small enigmatic genomes across a large radiation of phyla.</title>
        <authorList>
            <person name="Brown C.T."/>
            <person name="Hug L.A."/>
            <person name="Thomas B.C."/>
            <person name="Sharon I."/>
            <person name="Castelle C.J."/>
            <person name="Singh A."/>
            <person name="Wilkins M.J."/>
            <person name="Williams K.H."/>
            <person name="Banfield J.F."/>
        </authorList>
    </citation>
    <scope>NUCLEOTIDE SEQUENCE [LARGE SCALE GENOMIC DNA]</scope>
</reference>
<evidence type="ECO:0000313" key="3">
    <source>
        <dbReference type="Proteomes" id="UP000033869"/>
    </source>
</evidence>
<comment type="caution">
    <text evidence="2">The sequence shown here is derived from an EMBL/GenBank/DDBJ whole genome shotgun (WGS) entry which is preliminary data.</text>
</comment>
<evidence type="ECO:0000313" key="2">
    <source>
        <dbReference type="EMBL" id="KKS09794.1"/>
    </source>
</evidence>
<keyword evidence="1" id="KW-0472">Membrane</keyword>
<name>A0A0G0W9W1_UNCC2</name>
<proteinExistence type="predicted"/>
<organism evidence="2 3">
    <name type="scientific">candidate division CPR2 bacterium GW2011_GWC1_41_48</name>
    <dbReference type="NCBI Taxonomy" id="1618344"/>
    <lineage>
        <taxon>Bacteria</taxon>
        <taxon>Bacteria division CPR2</taxon>
    </lineage>
</organism>
<sequence length="218" mass="23895">MKLPKIPKPTKLPNLSKVPQISFLRRFSNLIPLIGIATLMSGLIFVAVQQSYREAANDPQIQNAEEIADTLISSIQAPPPSPENKVDFSKSMSVFTIVYDASGNSIYSNAALDGNDPTLPRGVLDNAKKKGETRFTWKPKKGVRAATVIKHYSGQSTGYVLVGRSLKEVEKRELNLAIVVSVAWLSSIAFIFTSNHLLTRTPKPKKKKQSAVSSDLES</sequence>
<feature type="transmembrane region" description="Helical" evidence="1">
    <location>
        <begin position="30"/>
        <end position="48"/>
    </location>
</feature>
<dbReference type="Proteomes" id="UP000033869">
    <property type="component" value="Unassembled WGS sequence"/>
</dbReference>
<protein>
    <submittedName>
        <fullName evidence="2">Uncharacterized protein</fullName>
    </submittedName>
</protein>
<evidence type="ECO:0000256" key="1">
    <source>
        <dbReference type="SAM" id="Phobius"/>
    </source>
</evidence>
<accession>A0A0G0W9W1</accession>
<feature type="transmembrane region" description="Helical" evidence="1">
    <location>
        <begin position="176"/>
        <end position="198"/>
    </location>
</feature>
<dbReference type="AlphaFoldDB" id="A0A0G0W9W1"/>